<dbReference type="EMBL" id="CP012160">
    <property type="protein sequence ID" value="AKS44660.1"/>
    <property type="molecule type" value="Genomic_DNA"/>
</dbReference>
<dbReference type="InterPro" id="IPR036291">
    <property type="entry name" value="NAD(P)-bd_dom_sf"/>
</dbReference>
<dbReference type="Gene3D" id="3.40.50.720">
    <property type="entry name" value="NAD(P)-binding Rossmann-like Domain"/>
    <property type="match status" value="1"/>
</dbReference>
<sequence>MENTVLILGPTGRMGRNAAEAFEAAGWEVRRFDRSKDSLWEAGWGASVIVNCWNSGYSNWATDVPKQTAQILEVAKASGATVIIPGNVYVYGEQAPKRFGSETPHLATNPLGRIRIDMETAFRESGVQTLVVRAGDYLDTEASGNWFDMIIAKPVAKGHISYPGPLDCPHAFSYLPDVAQTMVALAQKRRNLSQFEDVLVPSFTLTGRELANAISEVLGKKVIAKSMAWWPLRVIGLASPMMRGIVQMRYLWNKPHNLDPARHAELCSEVPQTPLHDALAQALSFYVDPDEVMRTGSQAIAAE</sequence>
<keyword evidence="2" id="KW-1185">Reference proteome</keyword>
<name>A0A0K0Y155_9RHOB</name>
<dbReference type="AlphaFoldDB" id="A0A0K0Y155"/>
<evidence type="ECO:0000313" key="1">
    <source>
        <dbReference type="EMBL" id="AKS44660.1"/>
    </source>
</evidence>
<evidence type="ECO:0000313" key="2">
    <source>
        <dbReference type="Proteomes" id="UP000067444"/>
    </source>
</evidence>
<protein>
    <submittedName>
        <fullName evidence="1">NmrA-like family protein</fullName>
    </submittedName>
</protein>
<organism evidence="1 2">
    <name type="scientific">Octadecabacter temperatus</name>
    <dbReference type="NCBI Taxonomy" id="1458307"/>
    <lineage>
        <taxon>Bacteria</taxon>
        <taxon>Pseudomonadati</taxon>
        <taxon>Pseudomonadota</taxon>
        <taxon>Alphaproteobacteria</taxon>
        <taxon>Rhodobacterales</taxon>
        <taxon>Roseobacteraceae</taxon>
        <taxon>Octadecabacter</taxon>
    </lineage>
</organism>
<dbReference type="OrthoDB" id="7170465at2"/>
<dbReference type="STRING" id="1458307.OSB_00910"/>
<gene>
    <name evidence="1" type="ORF">OSB_00910</name>
</gene>
<dbReference type="RefSeq" id="WP_049833124.1">
    <property type="nucleotide sequence ID" value="NZ_CP012160.1"/>
</dbReference>
<accession>A0A0K0Y155</accession>
<reference evidence="1 2" key="1">
    <citation type="journal article" date="2015" name="Genome Announc.">
        <title>Closed Genome Sequence of Octadecabacter temperatus SB1, the First Mesophilic Species of the Genus Octadecabacter.</title>
        <authorList>
            <person name="Voget S."/>
            <person name="Billerbeck S."/>
            <person name="Simon M."/>
            <person name="Daniel R."/>
        </authorList>
    </citation>
    <scope>NUCLEOTIDE SEQUENCE [LARGE SCALE GENOMIC DNA]</scope>
    <source>
        <strain evidence="1 2">SB1</strain>
    </source>
</reference>
<dbReference type="Proteomes" id="UP000067444">
    <property type="component" value="Chromosome"/>
</dbReference>
<dbReference type="KEGG" id="otm:OSB_00910"/>
<dbReference type="SUPFAM" id="SSF51735">
    <property type="entry name" value="NAD(P)-binding Rossmann-fold domains"/>
    <property type="match status" value="1"/>
</dbReference>
<proteinExistence type="predicted"/>